<evidence type="ECO:0000256" key="2">
    <source>
        <dbReference type="ARBA" id="ARBA00009665"/>
    </source>
</evidence>
<keyword evidence="7 10" id="KW-1133">Transmembrane helix</keyword>
<dbReference type="GO" id="GO:0005802">
    <property type="term" value="C:trans-Golgi network"/>
    <property type="evidence" value="ECO:0007669"/>
    <property type="project" value="TreeGrafter"/>
</dbReference>
<gene>
    <name evidence="13" type="ORF">FSB_LOCUS59766</name>
</gene>
<dbReference type="InterPro" id="IPR004331">
    <property type="entry name" value="SPX_dom"/>
</dbReference>
<reference evidence="13" key="1">
    <citation type="submission" date="2018-02" db="EMBL/GenBank/DDBJ databases">
        <authorList>
            <person name="Cohen D.B."/>
            <person name="Kent A.D."/>
        </authorList>
    </citation>
    <scope>NUCLEOTIDE SEQUENCE</scope>
</reference>
<dbReference type="PROSITE" id="PS51382">
    <property type="entry name" value="SPX"/>
    <property type="match status" value="1"/>
</dbReference>
<evidence type="ECO:0000256" key="3">
    <source>
        <dbReference type="ARBA" id="ARBA00022448"/>
    </source>
</evidence>
<dbReference type="AlphaFoldDB" id="A0A2N9J5K1"/>
<evidence type="ECO:0000256" key="6">
    <source>
        <dbReference type="ARBA" id="ARBA00022692"/>
    </source>
</evidence>
<evidence type="ECO:0000256" key="8">
    <source>
        <dbReference type="ARBA" id="ARBA00023136"/>
    </source>
</evidence>
<evidence type="ECO:0000313" key="13">
    <source>
        <dbReference type="EMBL" id="SPD31884.1"/>
    </source>
</evidence>
<dbReference type="InterPro" id="IPR034092">
    <property type="entry name" value="PHO1_SPX"/>
</dbReference>
<dbReference type="GO" id="GO:0005886">
    <property type="term" value="C:plasma membrane"/>
    <property type="evidence" value="ECO:0007669"/>
    <property type="project" value="UniProtKB-SubCell"/>
</dbReference>
<sequence length="801" mass="92970">MKFGKEFTAQMVPEWQEAYVDYNQLKYLLKEIQRFKHRTKPPATPAGLKRKLTLYRAFSGLTQRYNHNPTSPSSTSPEDIESQAILVNSVSRDGSQRSHTTFLMSSDEGGEYELVYFRRLDDEFNKVDKFYRSKVEEVMKEADMLNKQMDALIAFRIKVENPQGEWFDRSVEMTRLASDVATSAAALAASTPRGARASRRVPMDMDMIQEAESSHGPSDESSDDKDDKEIEIVNQKVQVQKPKNIGASRPAPLEVLNRVRMNNTQETPRSTIKGFLNYPVQTKLNFTKENLKKVEKQLRRAVVEFYQKLRLLKNYSFLNTLAFSKIMKKYDKITSRNASKSYMKMVDNSNLGSSDEVTKLMERVEATFIKHFSNSNRTKGMKILRPKAIKERHRTTFSTGFFAGCAAALTLALILIIRARNIMANEGGARKYMDTMFPLYSLFGFIVLHMIMYAANIYFWRRYRVNYSFIFGFKQGTELGYREILLLSFGLAALALASVLSNLDMEMDPKTKDYKTFTELLPLNLVFLVVVILFCPFNIMYRSSRFFFFTCLFHCICAPLYKVTLPDFFLADQFTSQVQAFRSFEFYICYYVWGDFEHRESNCNINKGNNVYNTFYFIVAVIPYWSRLLQCLRRLYEERDPMQGYNGIKYFLTIVAVSLRTAQSLDNGIGWKTVAMIFSAIAAIVATYWDIVVDWGLLQRQSKNRWLRDKLLVPHKNVYFGAMVLNVLLRFAWLQTVLGVQVSFLDKQFMVAIVASLEIIRRGIWNFFRLENEHLNNVGKYRAFKSVPLPFNYDEDEDKDD</sequence>
<dbReference type="GO" id="GO:0016036">
    <property type="term" value="P:cellular response to phosphate starvation"/>
    <property type="evidence" value="ECO:0007669"/>
    <property type="project" value="TreeGrafter"/>
</dbReference>
<name>A0A2N9J5K1_FAGSY</name>
<comment type="similarity">
    <text evidence="2">Belongs to the SYG1 (TC 2.A.94) family.</text>
</comment>
<dbReference type="Pfam" id="PF03105">
    <property type="entry name" value="SPX"/>
    <property type="match status" value="1"/>
</dbReference>
<accession>A0A2N9J5K1</accession>
<feature type="transmembrane region" description="Helical" evidence="10">
    <location>
        <begin position="718"/>
        <end position="738"/>
    </location>
</feature>
<evidence type="ECO:0008006" key="14">
    <source>
        <dbReference type="Google" id="ProtNLM"/>
    </source>
</evidence>
<dbReference type="GO" id="GO:0006817">
    <property type="term" value="P:phosphate ion transport"/>
    <property type="evidence" value="ECO:0007669"/>
    <property type="project" value="UniProtKB-KW"/>
</dbReference>
<dbReference type="PROSITE" id="PS51380">
    <property type="entry name" value="EXS"/>
    <property type="match status" value="1"/>
</dbReference>
<dbReference type="PANTHER" id="PTHR10783:SF4">
    <property type="entry name" value="PHOSPHATE TRANSPORTER PHO1 HOMOLOG 3"/>
    <property type="match status" value="1"/>
</dbReference>
<feature type="transmembrane region" description="Helical" evidence="10">
    <location>
        <begin position="520"/>
        <end position="539"/>
    </location>
</feature>
<evidence type="ECO:0000256" key="1">
    <source>
        <dbReference type="ARBA" id="ARBA00004651"/>
    </source>
</evidence>
<dbReference type="PANTHER" id="PTHR10783">
    <property type="entry name" value="XENOTROPIC AND POLYTROPIC RETROVIRUS RECEPTOR 1-RELATED"/>
    <property type="match status" value="1"/>
</dbReference>
<evidence type="ECO:0000256" key="7">
    <source>
        <dbReference type="ARBA" id="ARBA00022989"/>
    </source>
</evidence>
<feature type="transmembrane region" description="Helical" evidence="10">
    <location>
        <begin position="546"/>
        <end position="564"/>
    </location>
</feature>
<evidence type="ECO:0000256" key="5">
    <source>
        <dbReference type="ARBA" id="ARBA00022592"/>
    </source>
</evidence>
<dbReference type="GO" id="GO:0000822">
    <property type="term" value="F:inositol hexakisphosphate binding"/>
    <property type="evidence" value="ECO:0007669"/>
    <property type="project" value="TreeGrafter"/>
</dbReference>
<protein>
    <recommendedName>
        <fullName evidence="14">SPX domain-containing protein</fullName>
    </recommendedName>
</protein>
<evidence type="ECO:0000259" key="11">
    <source>
        <dbReference type="PROSITE" id="PS51380"/>
    </source>
</evidence>
<feature type="transmembrane region" description="Helical" evidence="10">
    <location>
        <begin position="395"/>
        <end position="417"/>
    </location>
</feature>
<keyword evidence="8 10" id="KW-0472">Membrane</keyword>
<comment type="function">
    <text evidence="9">May transport inorganic phosphate (Pi).</text>
</comment>
<keyword evidence="6 10" id="KW-0812">Transmembrane</keyword>
<keyword evidence="4" id="KW-1003">Cell membrane</keyword>
<feature type="domain" description="EXS" evidence="11">
    <location>
        <begin position="607"/>
        <end position="801"/>
    </location>
</feature>
<evidence type="ECO:0000259" key="12">
    <source>
        <dbReference type="PROSITE" id="PS51382"/>
    </source>
</evidence>
<organism evidence="13">
    <name type="scientific">Fagus sylvatica</name>
    <name type="common">Beechnut</name>
    <dbReference type="NCBI Taxonomy" id="28930"/>
    <lineage>
        <taxon>Eukaryota</taxon>
        <taxon>Viridiplantae</taxon>
        <taxon>Streptophyta</taxon>
        <taxon>Embryophyta</taxon>
        <taxon>Tracheophyta</taxon>
        <taxon>Spermatophyta</taxon>
        <taxon>Magnoliopsida</taxon>
        <taxon>eudicotyledons</taxon>
        <taxon>Gunneridae</taxon>
        <taxon>Pentapetalae</taxon>
        <taxon>rosids</taxon>
        <taxon>fabids</taxon>
        <taxon>Fagales</taxon>
        <taxon>Fagaceae</taxon>
        <taxon>Fagus</taxon>
    </lineage>
</organism>
<proteinExistence type="inferred from homology"/>
<feature type="domain" description="SPX" evidence="12">
    <location>
        <begin position="1"/>
        <end position="344"/>
    </location>
</feature>
<keyword evidence="5" id="KW-0592">Phosphate transport</keyword>
<dbReference type="InterPro" id="IPR004342">
    <property type="entry name" value="EXS_C"/>
</dbReference>
<dbReference type="EMBL" id="OIVN01006381">
    <property type="protein sequence ID" value="SPD31884.1"/>
    <property type="molecule type" value="Genomic_DNA"/>
</dbReference>
<evidence type="ECO:0000256" key="4">
    <source>
        <dbReference type="ARBA" id="ARBA00022475"/>
    </source>
</evidence>
<evidence type="ECO:0000256" key="10">
    <source>
        <dbReference type="SAM" id="Phobius"/>
    </source>
</evidence>
<feature type="transmembrane region" description="Helical" evidence="10">
    <location>
        <begin position="479"/>
        <end position="500"/>
    </location>
</feature>
<feature type="transmembrane region" description="Helical" evidence="10">
    <location>
        <begin position="674"/>
        <end position="697"/>
    </location>
</feature>
<feature type="transmembrane region" description="Helical" evidence="10">
    <location>
        <begin position="437"/>
        <end position="459"/>
    </location>
</feature>
<dbReference type="CDD" id="cd14476">
    <property type="entry name" value="SPX_PHO1_like"/>
    <property type="match status" value="1"/>
</dbReference>
<dbReference type="Pfam" id="PF03124">
    <property type="entry name" value="EXS"/>
    <property type="match status" value="1"/>
</dbReference>
<evidence type="ECO:0000256" key="9">
    <source>
        <dbReference type="ARBA" id="ARBA00043939"/>
    </source>
</evidence>
<keyword evidence="3" id="KW-0813">Transport</keyword>
<feature type="transmembrane region" description="Helical" evidence="10">
    <location>
        <begin position="614"/>
        <end position="632"/>
    </location>
</feature>
<comment type="subcellular location">
    <subcellularLocation>
        <location evidence="1">Cell membrane</location>
        <topology evidence="1">Multi-pass membrane protein</topology>
    </subcellularLocation>
</comment>